<organism evidence="1 2">
    <name type="scientific">Pristionchus mayeri</name>
    <dbReference type="NCBI Taxonomy" id="1317129"/>
    <lineage>
        <taxon>Eukaryota</taxon>
        <taxon>Metazoa</taxon>
        <taxon>Ecdysozoa</taxon>
        <taxon>Nematoda</taxon>
        <taxon>Chromadorea</taxon>
        <taxon>Rhabditida</taxon>
        <taxon>Rhabditina</taxon>
        <taxon>Diplogasteromorpha</taxon>
        <taxon>Diplogasteroidea</taxon>
        <taxon>Neodiplogasteridae</taxon>
        <taxon>Pristionchus</taxon>
    </lineage>
</organism>
<sequence length="213" mass="21580">MDKPPYDQNPFSSFSGGMRDCLGLVSARRSSSSGALELASLGADEGLDVRVGNSGGTEVSLGFASLAGTLDEEGVLSLGGASCELVDGDDLASGLENTGTSRIGDAESGNGDLGNLEDALVIGDGGKRNNDLVLISGLSQIARDAGNRERSAVLAGHEQASEHNLVELGSSTSGEVLVELDEDAEVRILALGSGPTGLAVVLVIDVDTHLKSL</sequence>
<comment type="caution">
    <text evidence="1">The sequence shown here is derived from an EMBL/GenBank/DDBJ whole genome shotgun (WGS) entry which is preliminary data.</text>
</comment>
<protein>
    <submittedName>
        <fullName evidence="1">Uncharacterized protein</fullName>
    </submittedName>
</protein>
<feature type="non-terminal residue" evidence="1">
    <location>
        <position position="213"/>
    </location>
</feature>
<dbReference type="Proteomes" id="UP001328107">
    <property type="component" value="Unassembled WGS sequence"/>
</dbReference>
<accession>A0AAN5I1R9</accession>
<name>A0AAN5I1R9_9BILA</name>
<evidence type="ECO:0000313" key="1">
    <source>
        <dbReference type="EMBL" id="GMR48628.1"/>
    </source>
</evidence>
<keyword evidence="2" id="KW-1185">Reference proteome</keyword>
<dbReference type="GO" id="GO:0016705">
    <property type="term" value="F:oxidoreductase activity, acting on paired donors, with incorporation or reduction of molecular oxygen"/>
    <property type="evidence" value="ECO:0007669"/>
    <property type="project" value="InterPro"/>
</dbReference>
<dbReference type="EMBL" id="BTRK01000004">
    <property type="protein sequence ID" value="GMR48628.1"/>
    <property type="molecule type" value="Genomic_DNA"/>
</dbReference>
<dbReference type="PROSITE" id="PS00086">
    <property type="entry name" value="CYTOCHROME_P450"/>
    <property type="match status" value="1"/>
</dbReference>
<dbReference type="GO" id="GO:0005506">
    <property type="term" value="F:iron ion binding"/>
    <property type="evidence" value="ECO:0007669"/>
    <property type="project" value="InterPro"/>
</dbReference>
<reference evidence="2" key="1">
    <citation type="submission" date="2022-10" db="EMBL/GenBank/DDBJ databases">
        <title>Genome assembly of Pristionchus species.</title>
        <authorList>
            <person name="Yoshida K."/>
            <person name="Sommer R.J."/>
        </authorList>
    </citation>
    <scope>NUCLEOTIDE SEQUENCE [LARGE SCALE GENOMIC DNA]</scope>
    <source>
        <strain evidence="2">RS5460</strain>
    </source>
</reference>
<dbReference type="AlphaFoldDB" id="A0AAN5I1R9"/>
<dbReference type="InterPro" id="IPR017972">
    <property type="entry name" value="Cyt_P450_CS"/>
</dbReference>
<evidence type="ECO:0000313" key="2">
    <source>
        <dbReference type="Proteomes" id="UP001328107"/>
    </source>
</evidence>
<gene>
    <name evidence="1" type="ORF">PMAYCL1PPCAC_18823</name>
</gene>
<proteinExistence type="predicted"/>